<protein>
    <submittedName>
        <fullName evidence="1">Nucleolar complex protein 14</fullName>
    </submittedName>
</protein>
<name>A0ACB8UXL2_9EURO</name>
<proteinExistence type="predicted"/>
<dbReference type="EMBL" id="JALBCA010000037">
    <property type="protein sequence ID" value="KAI2387676.1"/>
    <property type="molecule type" value="Genomic_DNA"/>
</dbReference>
<evidence type="ECO:0000313" key="1">
    <source>
        <dbReference type="EMBL" id="KAI2387676.1"/>
    </source>
</evidence>
<comment type="caution">
    <text evidence="1">The sequence shown here is derived from an EMBL/GenBank/DDBJ whole genome shotgun (WGS) entry which is preliminary data.</text>
</comment>
<gene>
    <name evidence="1" type="primary">NOP14</name>
    <name evidence="1" type="ORF">LOY88_003006</name>
</gene>
<accession>A0ACB8UXL2</accession>
<reference evidence="1" key="1">
    <citation type="journal article" date="2022" name="bioRxiv">
        <title>Population genetic analysis of Ophidiomyces ophidiicola, the causative agent of snake fungal disease, indicates recent introductions to the USA.</title>
        <authorList>
            <person name="Ladner J.T."/>
            <person name="Palmer J.M."/>
            <person name="Ettinger C.L."/>
            <person name="Stajich J.E."/>
            <person name="Farrell T.M."/>
            <person name="Glorioso B.M."/>
            <person name="Lawson B."/>
            <person name="Price S.J."/>
            <person name="Stengle A.G."/>
            <person name="Grear D.A."/>
            <person name="Lorch J.M."/>
        </authorList>
    </citation>
    <scope>NUCLEOTIDE SEQUENCE</scope>
    <source>
        <strain evidence="1">NWHC 24266-5</strain>
    </source>
</reference>
<sequence length="899" mass="101789">MAPSQLKRLKASLREKGIIAQQQSKKQKKQNAKSGATAASKAHRHNVLQELREQFNPFEARAPARPSKFAVTTSRGTSETVRHRPGVTRGLGEQRRKDTLLKEIHGRNKIGMLLDRRFGENDPTMTPEERAAERFARESQKRLKKDTMFNLEDDEDDEMLLTHGGQALSFDQAPGDDFKEDSLSASDDGSDAGRRSKRKRVFEEGDMEGLAGASDDDEQPGRKKSKQEVMKELIAKSKLYKYERQKAKEDDDDLRDALDKGLPSIFEMMRSTRAPEPPRQELPPEPAMNPDRAALLDGKDREVADKEYDQRLKQMAFDKRSKPSDRTKTEEEIAEEEANRLRELEKERLKRMQGEDDDQSANENGLDLEGDDDAEFDDAKQFGLHQLTTRPDLDVEDEDEFILEDDLIETGSAVDLSFDESDGHESAVEDEDEDEEDDDFINGLTLPLGTAGANSHTAVSNVDNPSLAYTYPCPSTHDEFLKILECVKTEDLPTVVQRIRALHNPKLHHDNKAKLGRFARILVEHTAYLTNHPEHPPFAVLENLLRHIHSLSKSHPEDVAISFRAHLREIRESRALNFLPGDLILLTGISTIFPTSDHFHPVVTPAMLSIARYLGQGNIESLGDIATGTYVASLCLQYQALSKRYIPELINYVSNALCLLTPAPSKNVPLMFPVRQPSTSMLLDIANGVGEVKKPGFWDVLADSSLEKGKAEGLKVSLIQSLATIIDVASDLWAEKSAFFEVFTPVQALLKHVQQYIAGKVPVGLSAHIQQVCDNVALCLKRARHSRRPLLLHNHRPLAIKTAIPKFEESFNPDKHYDPDRERAELSKLKAEHKRERKGAMRELRKDANFIARESLREKRARDAEYEQKYRRLVAEIQSEEGREAKAYERERRKRKGRQ</sequence>
<organism evidence="1">
    <name type="scientific">Ophidiomyces ophidiicola</name>
    <dbReference type="NCBI Taxonomy" id="1387563"/>
    <lineage>
        <taxon>Eukaryota</taxon>
        <taxon>Fungi</taxon>
        <taxon>Dikarya</taxon>
        <taxon>Ascomycota</taxon>
        <taxon>Pezizomycotina</taxon>
        <taxon>Eurotiomycetes</taxon>
        <taxon>Eurotiomycetidae</taxon>
        <taxon>Onygenales</taxon>
        <taxon>Onygenaceae</taxon>
        <taxon>Ophidiomyces</taxon>
    </lineage>
</organism>